<feature type="compositionally biased region" description="Basic and acidic residues" evidence="1">
    <location>
        <begin position="214"/>
        <end position="231"/>
    </location>
</feature>
<feature type="transmembrane region" description="Helical" evidence="2">
    <location>
        <begin position="181"/>
        <end position="200"/>
    </location>
</feature>
<keyword evidence="2" id="KW-0472">Membrane</keyword>
<gene>
    <name evidence="4" type="ORF">BKN37_05250</name>
</gene>
<dbReference type="Proteomes" id="UP000179734">
    <property type="component" value="Unassembled WGS sequence"/>
</dbReference>
<dbReference type="Pfam" id="PF13490">
    <property type="entry name" value="zf-HC2"/>
    <property type="match status" value="1"/>
</dbReference>
<dbReference type="EMBL" id="MLQM01000015">
    <property type="protein sequence ID" value="OHV05591.1"/>
    <property type="molecule type" value="Genomic_DNA"/>
</dbReference>
<evidence type="ECO:0000313" key="5">
    <source>
        <dbReference type="Proteomes" id="UP000179734"/>
    </source>
</evidence>
<feature type="transmembrane region" description="Helical" evidence="2">
    <location>
        <begin position="152"/>
        <end position="169"/>
    </location>
</feature>
<dbReference type="RefSeq" id="WP_071022723.1">
    <property type="nucleotide sequence ID" value="NZ_MLQM01000015.1"/>
</dbReference>
<comment type="caution">
    <text evidence="4">The sequence shown here is derived from an EMBL/GenBank/DDBJ whole genome shotgun (WGS) entry which is preliminary data.</text>
</comment>
<feature type="region of interest" description="Disordered" evidence="1">
    <location>
        <begin position="207"/>
        <end position="231"/>
    </location>
</feature>
<organism evidence="4 5">
    <name type="scientific">Mycobacterium talmoniae</name>
    <dbReference type="NCBI Taxonomy" id="1858794"/>
    <lineage>
        <taxon>Bacteria</taxon>
        <taxon>Bacillati</taxon>
        <taxon>Actinomycetota</taxon>
        <taxon>Actinomycetes</taxon>
        <taxon>Mycobacteriales</taxon>
        <taxon>Mycobacteriaceae</taxon>
        <taxon>Mycobacterium</taxon>
    </lineage>
</organism>
<keyword evidence="2" id="KW-0812">Transmembrane</keyword>
<proteinExistence type="predicted"/>
<evidence type="ECO:0000256" key="2">
    <source>
        <dbReference type="SAM" id="Phobius"/>
    </source>
</evidence>
<feature type="transmembrane region" description="Helical" evidence="2">
    <location>
        <begin position="83"/>
        <end position="101"/>
    </location>
</feature>
<evidence type="ECO:0000256" key="1">
    <source>
        <dbReference type="SAM" id="MobiDB-lite"/>
    </source>
</evidence>
<accession>A0A1S1NRM0</accession>
<protein>
    <recommendedName>
        <fullName evidence="3">Putative zinc-finger domain-containing protein</fullName>
    </recommendedName>
</protein>
<reference evidence="4 5" key="1">
    <citation type="submission" date="2016-10" db="EMBL/GenBank/DDBJ databases">
        <title>Genome sequence of Mycobacterium talmonii.</title>
        <authorList>
            <person name="Greninger A.L."/>
            <person name="Elliott B."/>
            <person name="Vasireddy S."/>
            <person name="Vasireddy R."/>
        </authorList>
    </citation>
    <scope>NUCLEOTIDE SEQUENCE [LARGE SCALE GENOMIC DNA]</scope>
    <source>
        <strain evidence="5">NE-TNMC-100812</strain>
    </source>
</reference>
<sequence length="231" mass="23784">MDCDVAREALSARIDGEPEPVPSARVDEHVRSCPSCTAWYTTAREQAVQLRSLAGAGSVAPVPGDRAVRRFGAAGLLSGSRRYGLRAGLALLGLIQIWLAVAQAAGMDFGLVAAHHGAATGAHLLNESTAWCAALGIATVAAAFLPPIAAGLACVLVAYVGLLGCYVVADAVAGQVTTIRIASHLPVAAAAVLAVLVWHASRRDDPPPRLPAALDDRPPQVRSVHRDDSAA</sequence>
<dbReference type="InterPro" id="IPR027383">
    <property type="entry name" value="Znf_put"/>
</dbReference>
<dbReference type="AlphaFoldDB" id="A0A1S1NRM0"/>
<keyword evidence="2" id="KW-1133">Transmembrane helix</keyword>
<evidence type="ECO:0000259" key="3">
    <source>
        <dbReference type="Pfam" id="PF13490"/>
    </source>
</evidence>
<keyword evidence="5" id="KW-1185">Reference proteome</keyword>
<evidence type="ECO:0000313" key="4">
    <source>
        <dbReference type="EMBL" id="OHV05591.1"/>
    </source>
</evidence>
<name>A0A1S1NRM0_9MYCO</name>
<feature type="domain" description="Putative zinc-finger" evidence="3">
    <location>
        <begin position="3"/>
        <end position="36"/>
    </location>
</feature>